<dbReference type="Proteomes" id="UP000649617">
    <property type="component" value="Unassembled WGS sequence"/>
</dbReference>
<organism evidence="2 3">
    <name type="scientific">Symbiodinium pilosum</name>
    <name type="common">Dinoflagellate</name>
    <dbReference type="NCBI Taxonomy" id="2952"/>
    <lineage>
        <taxon>Eukaryota</taxon>
        <taxon>Sar</taxon>
        <taxon>Alveolata</taxon>
        <taxon>Dinophyceae</taxon>
        <taxon>Suessiales</taxon>
        <taxon>Symbiodiniaceae</taxon>
        <taxon>Symbiodinium</taxon>
    </lineage>
</organism>
<keyword evidence="1" id="KW-0472">Membrane</keyword>
<dbReference type="AlphaFoldDB" id="A0A812JYZ9"/>
<dbReference type="EMBL" id="CAJNIZ010002720">
    <property type="protein sequence ID" value="CAE7213838.1"/>
    <property type="molecule type" value="Genomic_DNA"/>
</dbReference>
<keyword evidence="3" id="KW-1185">Reference proteome</keyword>
<evidence type="ECO:0000313" key="2">
    <source>
        <dbReference type="EMBL" id="CAE7213838.1"/>
    </source>
</evidence>
<accession>A0A812JYZ9</accession>
<feature type="transmembrane region" description="Helical" evidence="1">
    <location>
        <begin position="21"/>
        <end position="40"/>
    </location>
</feature>
<comment type="caution">
    <text evidence="2">The sequence shown here is derived from an EMBL/GenBank/DDBJ whole genome shotgun (WGS) entry which is preliminary data.</text>
</comment>
<feature type="transmembrane region" description="Helical" evidence="1">
    <location>
        <begin position="129"/>
        <end position="151"/>
    </location>
</feature>
<keyword evidence="1" id="KW-0812">Transmembrane</keyword>
<protein>
    <submittedName>
        <fullName evidence="2">SLC4A10 protein</fullName>
    </submittedName>
</protein>
<evidence type="ECO:0000256" key="1">
    <source>
        <dbReference type="SAM" id="Phobius"/>
    </source>
</evidence>
<feature type="non-terminal residue" evidence="2">
    <location>
        <position position="208"/>
    </location>
</feature>
<name>A0A812JYZ9_SYMPI</name>
<feature type="non-terminal residue" evidence="2">
    <location>
        <position position="1"/>
    </location>
</feature>
<reference evidence="2" key="1">
    <citation type="submission" date="2021-02" db="EMBL/GenBank/DDBJ databases">
        <authorList>
            <person name="Dougan E. K."/>
            <person name="Rhodes N."/>
            <person name="Thang M."/>
            <person name="Chan C."/>
        </authorList>
    </citation>
    <scope>NUCLEOTIDE SEQUENCE</scope>
</reference>
<feature type="transmembrane region" description="Helical" evidence="1">
    <location>
        <begin position="52"/>
        <end position="76"/>
    </location>
</feature>
<proteinExistence type="predicted"/>
<gene>
    <name evidence="2" type="primary">SLC4A10</name>
    <name evidence="2" type="ORF">SPIL2461_LOCUS2470</name>
</gene>
<feature type="transmembrane region" description="Helical" evidence="1">
    <location>
        <begin position="157"/>
        <end position="182"/>
    </location>
</feature>
<keyword evidence="1" id="KW-1133">Transmembrane helix</keyword>
<dbReference type="OrthoDB" id="440034at2759"/>
<evidence type="ECO:0000313" key="3">
    <source>
        <dbReference type="Proteomes" id="UP000649617"/>
    </source>
</evidence>
<sequence length="208" mass="22729">AKARLDATNDCQLNLLAAFRLVFWHWMQPSAYALLLYAWSDDPYFRSSGSSFQIVMALAVLIREVMYFLCTSLALVQCPAFLLVDVPATWRSGARGEAFASVMMPEKFLGWYLQGAVPSQATSRRFNSYCGTVLVLDGCSFLALWAGLAGWTARPPLPIMVCYTITALSLLAIPSWAFAIIVARAAGFLPDSGAGRRSSDALDVPLGR</sequence>